<evidence type="ECO:0000259" key="3">
    <source>
        <dbReference type="PROSITE" id="PS50025"/>
    </source>
</evidence>
<dbReference type="PANTHER" id="PTHR15036">
    <property type="entry name" value="PIKACHURIN-LIKE PROTEIN"/>
    <property type="match status" value="1"/>
</dbReference>
<evidence type="ECO:0000256" key="1">
    <source>
        <dbReference type="PROSITE-ProRule" id="PRU00122"/>
    </source>
</evidence>
<dbReference type="PANTHER" id="PTHR15036:SF85">
    <property type="entry name" value="SP2353, ISOFORM A"/>
    <property type="match status" value="1"/>
</dbReference>
<reference evidence="5" key="1">
    <citation type="submission" date="2012-08" db="EMBL/GenBank/DDBJ databases">
        <title>The Genome Sequence of Wuchereria bancrofti.</title>
        <authorList>
            <person name="Nutman T.B."/>
            <person name="Fink D.L."/>
            <person name="Russ C."/>
            <person name="Young S."/>
            <person name="Zeng Q."/>
            <person name="Koehrsen M."/>
            <person name="Alvarado L."/>
            <person name="Berlin A."/>
            <person name="Chapman S.B."/>
            <person name="Chen Z."/>
            <person name="Freedman E."/>
            <person name="Gellesch M."/>
            <person name="Goldberg J."/>
            <person name="Griggs A."/>
            <person name="Gujja S."/>
            <person name="Heilman E.R."/>
            <person name="Heiman D."/>
            <person name="Hepburn T."/>
            <person name="Howarth C."/>
            <person name="Jen D."/>
            <person name="Larson L."/>
            <person name="Lewis B."/>
            <person name="Mehta T."/>
            <person name="Park D."/>
            <person name="Pearson M."/>
            <person name="Roberts A."/>
            <person name="Saif S."/>
            <person name="Shea T."/>
            <person name="Shenoy N."/>
            <person name="Sisk P."/>
            <person name="Stolte C."/>
            <person name="Sykes S."/>
            <person name="Walk T."/>
            <person name="White J."/>
            <person name="Yandava C."/>
            <person name="Haas B."/>
            <person name="Henn M.R."/>
            <person name="Nusbaum C."/>
            <person name="Birren B."/>
        </authorList>
    </citation>
    <scope>NUCLEOTIDE SEQUENCE [LARGE SCALE GENOMIC DNA]</scope>
    <source>
        <strain evidence="5">NA</strain>
    </source>
</reference>
<keyword evidence="2" id="KW-1133">Transmembrane helix</keyword>
<dbReference type="SUPFAM" id="SSF49899">
    <property type="entry name" value="Concanavalin A-like lectins/glucanases"/>
    <property type="match status" value="2"/>
</dbReference>
<evidence type="ECO:0000313" key="4">
    <source>
        <dbReference type="EMBL" id="EJW76395.1"/>
    </source>
</evidence>
<keyword evidence="2" id="KW-0472">Membrane</keyword>
<keyword evidence="2" id="KW-0812">Transmembrane</keyword>
<feature type="domain" description="Laminin G" evidence="3">
    <location>
        <begin position="234"/>
        <end position="380"/>
    </location>
</feature>
<gene>
    <name evidence="4" type="ORF">WUBG_12694</name>
</gene>
<feature type="transmembrane region" description="Helical" evidence="2">
    <location>
        <begin position="51"/>
        <end position="73"/>
    </location>
</feature>
<organism evidence="4 5">
    <name type="scientific">Wuchereria bancrofti</name>
    <dbReference type="NCBI Taxonomy" id="6293"/>
    <lineage>
        <taxon>Eukaryota</taxon>
        <taxon>Metazoa</taxon>
        <taxon>Ecdysozoa</taxon>
        <taxon>Nematoda</taxon>
        <taxon>Chromadorea</taxon>
        <taxon>Rhabditida</taxon>
        <taxon>Spirurina</taxon>
        <taxon>Spiruromorpha</taxon>
        <taxon>Filarioidea</taxon>
        <taxon>Onchocercidae</taxon>
        <taxon>Wuchereria</taxon>
    </lineage>
</organism>
<accession>J9APX2</accession>
<evidence type="ECO:0000313" key="5">
    <source>
        <dbReference type="Proteomes" id="UP000004810"/>
    </source>
</evidence>
<sequence length="380" mass="41791">VVGVPIIVQFGQSLDSNLYFEGCIGDATYNGQLLDFVEASTNEVGLTDCSFLLRTLVVLLAFVLTIHCLILFFGNELGVAGTRAVPTDDYIAVEVERGHLRIVINLGETPTQLVSDSFVTDGNWRKVAVDRVGKTIKLRLSSPNSVNYEEEKTRTVGGFKSVLNLHQKKSRLFIGGVVPGVNISPEIHNREFTGDIEDLRIHGETLGLWNAKKGGNYNVKGAMKKFFATSLTNEIALSFNGDGYAVHKLGIWNPRKQTIFSLTFQTYSPDGLFIYLGKERGFLSLELQDGRVKLSFDFGSGVGRLTSTGNNYNDGKPHCVYVHRLERHARMQVDDSDVSEGDSPGTMFELSLSDVFYLGGVPSDVSTRTAVVSMNGCIER</sequence>
<comment type="caution">
    <text evidence="4">The sequence shown here is derived from an EMBL/GenBank/DDBJ whole genome shotgun (WGS) entry which is preliminary data.</text>
</comment>
<dbReference type="PROSITE" id="PS50025">
    <property type="entry name" value="LAM_G_DOMAIN"/>
    <property type="match status" value="2"/>
</dbReference>
<dbReference type="InterPro" id="IPR050372">
    <property type="entry name" value="Neurexin-related_CASP"/>
</dbReference>
<dbReference type="EMBL" id="ADBV01009127">
    <property type="protein sequence ID" value="EJW76395.1"/>
    <property type="molecule type" value="Genomic_DNA"/>
</dbReference>
<comment type="caution">
    <text evidence="1">Lacks conserved residue(s) required for the propagation of feature annotation.</text>
</comment>
<feature type="domain" description="Laminin G" evidence="3">
    <location>
        <begin position="26"/>
        <end position="222"/>
    </location>
</feature>
<evidence type="ECO:0000256" key="2">
    <source>
        <dbReference type="SAM" id="Phobius"/>
    </source>
</evidence>
<dbReference type="InterPro" id="IPR013320">
    <property type="entry name" value="ConA-like_dom_sf"/>
</dbReference>
<dbReference type="Gene3D" id="2.60.120.200">
    <property type="match status" value="2"/>
</dbReference>
<dbReference type="Proteomes" id="UP000004810">
    <property type="component" value="Unassembled WGS sequence"/>
</dbReference>
<dbReference type="GO" id="GO:0016020">
    <property type="term" value="C:membrane"/>
    <property type="evidence" value="ECO:0007669"/>
    <property type="project" value="UniProtKB-SubCell"/>
</dbReference>
<name>J9APX2_WUCBA</name>
<dbReference type="CDD" id="cd00110">
    <property type="entry name" value="LamG"/>
    <property type="match status" value="2"/>
</dbReference>
<protein>
    <recommendedName>
        <fullName evidence="3">Laminin G domain-containing protein</fullName>
    </recommendedName>
</protein>
<proteinExistence type="predicted"/>
<feature type="non-terminal residue" evidence="4">
    <location>
        <position position="1"/>
    </location>
</feature>
<dbReference type="AlphaFoldDB" id="J9APX2"/>
<dbReference type="InterPro" id="IPR001791">
    <property type="entry name" value="Laminin_G"/>
</dbReference>
<dbReference type="Pfam" id="PF02210">
    <property type="entry name" value="Laminin_G_2"/>
    <property type="match status" value="2"/>
</dbReference>
<dbReference type="SMART" id="SM00282">
    <property type="entry name" value="LamG"/>
    <property type="match status" value="2"/>
</dbReference>